<feature type="domain" description="PDZ" evidence="5">
    <location>
        <begin position="120"/>
        <end position="171"/>
    </location>
</feature>
<dbReference type="GO" id="GO:0005886">
    <property type="term" value="C:plasma membrane"/>
    <property type="evidence" value="ECO:0007669"/>
    <property type="project" value="TreeGrafter"/>
</dbReference>
<comment type="caution">
    <text evidence="6">The sequence shown here is derived from an EMBL/GenBank/DDBJ whole genome shotgun (WGS) entry which is preliminary data.</text>
</comment>
<dbReference type="GO" id="GO:0042995">
    <property type="term" value="C:cell projection"/>
    <property type="evidence" value="ECO:0007669"/>
    <property type="project" value="UniProtKB-SubCell"/>
</dbReference>
<dbReference type="PANTHER" id="PTHR23116:SF29">
    <property type="entry name" value="PDZ DOMAIN-CONTAINING PROTEIN 7"/>
    <property type="match status" value="1"/>
</dbReference>
<evidence type="ECO:0000259" key="5">
    <source>
        <dbReference type="PROSITE" id="PS50106"/>
    </source>
</evidence>
<dbReference type="PANTHER" id="PTHR23116">
    <property type="entry name" value="PDZ DOMAIN CONTAINING WHIRLIN AND HARMONIN-RELATED"/>
    <property type="match status" value="1"/>
</dbReference>
<organism evidence="6 7">
    <name type="scientific">Euroglyphus maynei</name>
    <name type="common">Mayne's house dust mite</name>
    <dbReference type="NCBI Taxonomy" id="6958"/>
    <lineage>
        <taxon>Eukaryota</taxon>
        <taxon>Metazoa</taxon>
        <taxon>Ecdysozoa</taxon>
        <taxon>Arthropoda</taxon>
        <taxon>Chelicerata</taxon>
        <taxon>Arachnida</taxon>
        <taxon>Acari</taxon>
        <taxon>Acariformes</taxon>
        <taxon>Sarcoptiformes</taxon>
        <taxon>Astigmata</taxon>
        <taxon>Psoroptidia</taxon>
        <taxon>Analgoidea</taxon>
        <taxon>Pyroglyphidae</taxon>
        <taxon>Pyroglyphinae</taxon>
        <taxon>Euroglyphus</taxon>
    </lineage>
</organism>
<dbReference type="InterPro" id="IPR001478">
    <property type="entry name" value="PDZ"/>
</dbReference>
<evidence type="ECO:0000256" key="3">
    <source>
        <dbReference type="ARBA" id="ARBA00023273"/>
    </source>
</evidence>
<evidence type="ECO:0000256" key="4">
    <source>
        <dbReference type="SAM" id="MobiDB-lite"/>
    </source>
</evidence>
<dbReference type="InterPro" id="IPR051844">
    <property type="entry name" value="USH2_Complex_Protein"/>
</dbReference>
<evidence type="ECO:0000256" key="1">
    <source>
        <dbReference type="ARBA" id="ARBA00004316"/>
    </source>
</evidence>
<sequence length="171" mass="19663">MTDEQNQKIDEQDNDEIDYNDQNRPLTSISIDRHCNLLQIPSIHHHESVDPNERLEYWPDETWFLQGHHHLPVRRHRSLPATSFTSAPRLSNRANQQRSSSFRVRSNNCLVNQEPNGRWRIKVKKNRPFLGIAIEGGSNVSAQSQPRIINIQEGGAAAENLHVGHIILEVD</sequence>
<keyword evidence="2" id="KW-0677">Repeat</keyword>
<protein>
    <submittedName>
        <fullName evidence="6">PDZ domain containing protein</fullName>
    </submittedName>
</protein>
<dbReference type="PROSITE" id="PS50106">
    <property type="entry name" value="PDZ"/>
    <property type="match status" value="1"/>
</dbReference>
<dbReference type="EMBL" id="MUJZ01047425">
    <property type="protein sequence ID" value="OTF74367.1"/>
    <property type="molecule type" value="Genomic_DNA"/>
</dbReference>
<evidence type="ECO:0000313" key="7">
    <source>
        <dbReference type="Proteomes" id="UP000194236"/>
    </source>
</evidence>
<name>A0A1Y3B2F0_EURMA</name>
<gene>
    <name evidence="6" type="ORF">BLA29_011060</name>
</gene>
<evidence type="ECO:0000256" key="2">
    <source>
        <dbReference type="ARBA" id="ARBA00022737"/>
    </source>
</evidence>
<keyword evidence="7" id="KW-1185">Reference proteome</keyword>
<dbReference type="AlphaFoldDB" id="A0A1Y3B2F0"/>
<dbReference type="Pfam" id="PF00595">
    <property type="entry name" value="PDZ"/>
    <property type="match status" value="1"/>
</dbReference>
<proteinExistence type="predicted"/>
<dbReference type="Proteomes" id="UP000194236">
    <property type="component" value="Unassembled WGS sequence"/>
</dbReference>
<dbReference type="Gene3D" id="2.30.42.10">
    <property type="match status" value="1"/>
</dbReference>
<feature type="compositionally biased region" description="Basic and acidic residues" evidence="4">
    <location>
        <begin position="1"/>
        <end position="11"/>
    </location>
</feature>
<comment type="subcellular location">
    <subcellularLocation>
        <location evidence="1">Cell projection</location>
    </subcellularLocation>
</comment>
<dbReference type="InterPro" id="IPR036034">
    <property type="entry name" value="PDZ_sf"/>
</dbReference>
<reference evidence="6 7" key="1">
    <citation type="submission" date="2017-03" db="EMBL/GenBank/DDBJ databases">
        <title>Genome Survey of Euroglyphus maynei.</title>
        <authorList>
            <person name="Arlian L.G."/>
            <person name="Morgan M.S."/>
            <person name="Rider S.D."/>
        </authorList>
    </citation>
    <scope>NUCLEOTIDE SEQUENCE [LARGE SCALE GENOMIC DNA]</scope>
    <source>
        <strain evidence="6">Arlian Lab</strain>
        <tissue evidence="6">Whole body</tissue>
    </source>
</reference>
<keyword evidence="3" id="KW-0966">Cell projection</keyword>
<feature type="region of interest" description="Disordered" evidence="4">
    <location>
        <begin position="1"/>
        <end position="23"/>
    </location>
</feature>
<evidence type="ECO:0000313" key="6">
    <source>
        <dbReference type="EMBL" id="OTF74367.1"/>
    </source>
</evidence>
<dbReference type="OrthoDB" id="10029564at2759"/>
<accession>A0A1Y3B2F0</accession>
<dbReference type="SUPFAM" id="SSF50156">
    <property type="entry name" value="PDZ domain-like"/>
    <property type="match status" value="1"/>
</dbReference>
<feature type="non-terminal residue" evidence="6">
    <location>
        <position position="171"/>
    </location>
</feature>